<dbReference type="Proteomes" id="UP000504636">
    <property type="component" value="Unplaced"/>
</dbReference>
<dbReference type="Gene3D" id="3.30.40.10">
    <property type="entry name" value="Zinc/RING finger domain, C3HC4 (zinc finger)"/>
    <property type="match status" value="1"/>
</dbReference>
<keyword evidence="8" id="KW-1185">Reference proteome</keyword>
<feature type="compositionally biased region" description="Polar residues" evidence="5">
    <location>
        <begin position="1317"/>
        <end position="1343"/>
    </location>
</feature>
<gene>
    <name evidence="7 9" type="ORF">BDZ99DRAFT_546125</name>
</gene>
<dbReference type="EMBL" id="MU003716">
    <property type="protein sequence ID" value="KAF2803679.1"/>
    <property type="molecule type" value="Genomic_DNA"/>
</dbReference>
<evidence type="ECO:0000256" key="1">
    <source>
        <dbReference type="ARBA" id="ARBA00022723"/>
    </source>
</evidence>
<sequence>MVADSNGCLAGLAHKTAWGAALRQVSWHPSIDMSPKFAIPGCRAQPRSDDSAPPSADLDAFPQQYGTQPRSLPHGSPPVACPGQTPSCPAALADFMEEQQAEPLVCLSCQNGEVELFFCNVCELTLCGTCWDQQLVHRINASAHEKTRPDLERRIQRVFAHPSNESDYERMHEDDEGSAWFGIGYSELSDDIILRDYGEYAQLINQIGMDSRRWGIRQRRLRSKNNLPMQSRVDLSSCHPGLVSFVGVSGAGKSTLIKLLILTTTLEETKFPTPIPGAPGKHIPTSDGIHLYADPQTVLSSQPILYADCEGLDGGTIDPQAARYDRRRLYGNDAAPLSPGTTDGFPFCVQRRLAWALDDTRRSRSFAVSQLYPRILFAFSDVVVFVHQNPRTIEDVLEKLISWAAKAETSSNQPVLPYLILVLNGCEEGLEQFYWDVDAATNSLFESLAGTVATNPVFKTYAKSWRTRGKQITSLEDLILCYYSRLRMVRIPANSRPTLIHDQALKLHEEIQRGVALVQERKSRLRLLLNAVDFQTFFQHALDHFCTTLEKPFDFVRASFWNSRLSSDFSESILAIAITMRDATKTPNAVSIFGRLSNLIASCIMLDAVRNDIRGSADRLLPKYAARIEDALSEFCDRHWPCEYVYIDPWDTEDLGSGWDNSVMFTVASKNFKRLHCVNVKVAHGDRGHQLADGTYFAAGEHFSRFSVESHKTVILDKIYFVLHHLLDSLSKCGQPGESQPATAHRLHRDEVLRPFYESIERTNAGTRFQSTKFCPSCLFEQVYQVLPCGHAFCRHCIQAYGWWQSKTILEVSQCPLTDRCRFPDRGYTTYIKPEDAGLRILALDEQLAKGEDPVVPFPRPTLTNPRTGGVLALGLATKAWTAQDCEKHLLVLLHEILAKAKAEGRRWPVKLQVRPKRQETSMYSAKKLEESLKHLFTPTQAMVDNPSDSTTQPSDAVRVAIRSRTIGEQAAIFSNYLSRTTHTDVKAWECARATMAIRPLFKPFVCKELGPLSLNVKRDSEAITIAAQELDSAFGGSDQQIMDVILSLGCTDRHDRNPSLALSEFMEGTNWRSLLERNKTNSLGATPFRFAIRLDKPPAFDDLSAISKLRDEAMFQIDSTEVRSMAARLFACLFYVETDNTAHAISRSKFVVQAHLLCRLSDGTNEMPQLGKLLHFSGGTFSGLRFIFREEGYDAQVFAIPHESLVIDLIHSSRFTAPKFPVQLSTRSAVVNGTICLRNGEEFPLSGFPKQLLREKRPSSSRFTSASGSGSSSTPTPGQLSMGVWTAPSLIDIPSPSELSLSSLEQAMEEAWYLRDTNSSQSPSIRGTSVGGTSSPLSLSRA</sequence>
<reference evidence="7 9" key="1">
    <citation type="journal article" date="2020" name="Stud. Mycol.">
        <title>101 Dothideomycetes genomes: a test case for predicting lifestyles and emergence of pathogens.</title>
        <authorList>
            <person name="Haridas S."/>
            <person name="Albert R."/>
            <person name="Binder M."/>
            <person name="Bloem J."/>
            <person name="Labutti K."/>
            <person name="Salamov A."/>
            <person name="Andreopoulos B."/>
            <person name="Baker S."/>
            <person name="Barry K."/>
            <person name="Bills G."/>
            <person name="Bluhm B."/>
            <person name="Cannon C."/>
            <person name="Castanera R."/>
            <person name="Culley D."/>
            <person name="Daum C."/>
            <person name="Ezra D."/>
            <person name="Gonzalez J."/>
            <person name="Henrissat B."/>
            <person name="Kuo A."/>
            <person name="Liang C."/>
            <person name="Lipzen A."/>
            <person name="Lutzoni F."/>
            <person name="Magnuson J."/>
            <person name="Mondo S."/>
            <person name="Nolan M."/>
            <person name="Ohm R."/>
            <person name="Pangilinan J."/>
            <person name="Park H.-J."/>
            <person name="Ramirez L."/>
            <person name="Alfaro M."/>
            <person name="Sun H."/>
            <person name="Tritt A."/>
            <person name="Yoshinaga Y."/>
            <person name="Zwiers L.-H."/>
            <person name="Turgeon B."/>
            <person name="Goodwin S."/>
            <person name="Spatafora J."/>
            <person name="Crous P."/>
            <person name="Grigoriev I."/>
        </authorList>
    </citation>
    <scope>NUCLEOTIDE SEQUENCE</scope>
    <source>
        <strain evidence="7 9">CBS 304.34</strain>
    </source>
</reference>
<name>A0A6A6Y4X7_9PEZI</name>
<feature type="region of interest" description="Disordered" evidence="5">
    <location>
        <begin position="42"/>
        <end position="80"/>
    </location>
</feature>
<evidence type="ECO:0000256" key="3">
    <source>
        <dbReference type="ARBA" id="ARBA00022833"/>
    </source>
</evidence>
<dbReference type="InterPro" id="IPR027417">
    <property type="entry name" value="P-loop_NTPase"/>
</dbReference>
<evidence type="ECO:0000259" key="6">
    <source>
        <dbReference type="PROSITE" id="PS50089"/>
    </source>
</evidence>
<accession>A0A6A6Y4X7</accession>
<dbReference type="GeneID" id="54467762"/>
<dbReference type="InterPro" id="IPR013083">
    <property type="entry name" value="Znf_RING/FYVE/PHD"/>
</dbReference>
<feature type="region of interest" description="Disordered" evidence="5">
    <location>
        <begin position="1316"/>
        <end position="1343"/>
    </location>
</feature>
<dbReference type="PROSITE" id="PS50089">
    <property type="entry name" value="ZF_RING_2"/>
    <property type="match status" value="1"/>
</dbReference>
<evidence type="ECO:0000256" key="5">
    <source>
        <dbReference type="SAM" id="MobiDB-lite"/>
    </source>
</evidence>
<evidence type="ECO:0000313" key="9">
    <source>
        <dbReference type="RefSeq" id="XP_033570643.1"/>
    </source>
</evidence>
<dbReference type="RefSeq" id="XP_033570643.1">
    <property type="nucleotide sequence ID" value="XM_033726869.1"/>
</dbReference>
<feature type="compositionally biased region" description="Low complexity" evidence="5">
    <location>
        <begin position="51"/>
        <end position="62"/>
    </location>
</feature>
<protein>
    <recommendedName>
        <fullName evidence="6">RING-type domain-containing protein</fullName>
    </recommendedName>
</protein>
<keyword evidence="3" id="KW-0862">Zinc</keyword>
<keyword evidence="1" id="KW-0479">Metal-binding</keyword>
<evidence type="ECO:0000256" key="4">
    <source>
        <dbReference type="PROSITE-ProRule" id="PRU00175"/>
    </source>
</evidence>
<dbReference type="InterPro" id="IPR018957">
    <property type="entry name" value="Znf_C3HC4_RING-type"/>
</dbReference>
<dbReference type="InterPro" id="IPR001841">
    <property type="entry name" value="Znf_RING"/>
</dbReference>
<reference evidence="9" key="3">
    <citation type="submission" date="2025-04" db="UniProtKB">
        <authorList>
            <consortium name="RefSeq"/>
        </authorList>
    </citation>
    <scope>IDENTIFICATION</scope>
    <source>
        <strain evidence="9">CBS 304.34</strain>
    </source>
</reference>
<reference evidence="9" key="2">
    <citation type="submission" date="2020-04" db="EMBL/GenBank/DDBJ databases">
        <authorList>
            <consortium name="NCBI Genome Project"/>
        </authorList>
    </citation>
    <scope>NUCLEOTIDE SEQUENCE</scope>
    <source>
        <strain evidence="9">CBS 304.34</strain>
    </source>
</reference>
<dbReference type="OrthoDB" id="194358at2759"/>
<dbReference type="InterPro" id="IPR017907">
    <property type="entry name" value="Znf_RING_CS"/>
</dbReference>
<feature type="region of interest" description="Disordered" evidence="5">
    <location>
        <begin position="1260"/>
        <end position="1280"/>
    </location>
</feature>
<dbReference type="SMART" id="SM00184">
    <property type="entry name" value="RING"/>
    <property type="match status" value="1"/>
</dbReference>
<feature type="domain" description="RING-type" evidence="6">
    <location>
        <begin position="775"/>
        <end position="817"/>
    </location>
</feature>
<feature type="compositionally biased region" description="Low complexity" evidence="5">
    <location>
        <begin position="1261"/>
        <end position="1279"/>
    </location>
</feature>
<dbReference type="PROSITE" id="PS00518">
    <property type="entry name" value="ZF_RING_1"/>
    <property type="match status" value="1"/>
</dbReference>
<dbReference type="Gene3D" id="3.40.1090.10">
    <property type="entry name" value="Cytosolic phospholipase A2 catalytic domain"/>
    <property type="match status" value="1"/>
</dbReference>
<dbReference type="Pfam" id="PF00097">
    <property type="entry name" value="zf-C3HC4"/>
    <property type="match status" value="1"/>
</dbReference>
<dbReference type="GO" id="GO:0008270">
    <property type="term" value="F:zinc ion binding"/>
    <property type="evidence" value="ECO:0007669"/>
    <property type="project" value="UniProtKB-KW"/>
</dbReference>
<evidence type="ECO:0000313" key="8">
    <source>
        <dbReference type="Proteomes" id="UP000504636"/>
    </source>
</evidence>
<evidence type="ECO:0000256" key="2">
    <source>
        <dbReference type="ARBA" id="ARBA00022771"/>
    </source>
</evidence>
<evidence type="ECO:0000313" key="7">
    <source>
        <dbReference type="EMBL" id="KAF2803679.1"/>
    </source>
</evidence>
<dbReference type="SUPFAM" id="SSF52540">
    <property type="entry name" value="P-loop containing nucleoside triphosphate hydrolases"/>
    <property type="match status" value="1"/>
</dbReference>
<proteinExistence type="predicted"/>
<dbReference type="SUPFAM" id="SSF57850">
    <property type="entry name" value="RING/U-box"/>
    <property type="match status" value="1"/>
</dbReference>
<keyword evidence="2 4" id="KW-0863">Zinc-finger</keyword>
<organism evidence="7">
    <name type="scientific">Mytilinidion resinicola</name>
    <dbReference type="NCBI Taxonomy" id="574789"/>
    <lineage>
        <taxon>Eukaryota</taxon>
        <taxon>Fungi</taxon>
        <taxon>Dikarya</taxon>
        <taxon>Ascomycota</taxon>
        <taxon>Pezizomycotina</taxon>
        <taxon>Dothideomycetes</taxon>
        <taxon>Pleosporomycetidae</taxon>
        <taxon>Mytilinidiales</taxon>
        <taxon>Mytilinidiaceae</taxon>
        <taxon>Mytilinidion</taxon>
    </lineage>
</organism>